<reference evidence="1 2" key="1">
    <citation type="submission" date="2009-03" db="EMBL/GenBank/DDBJ databases">
        <authorList>
            <person name="Warren W."/>
            <person name="Ye L."/>
            <person name="Minx P."/>
            <person name="Worley K."/>
            <person name="Gibbs R."/>
            <person name="Wilson R.K."/>
        </authorList>
    </citation>
    <scope>NUCLEOTIDE SEQUENCE [LARGE SCALE GENOMIC DNA]</scope>
</reference>
<reference evidence="1" key="3">
    <citation type="submission" date="2025-09" db="UniProtKB">
        <authorList>
            <consortium name="Ensembl"/>
        </authorList>
    </citation>
    <scope>IDENTIFICATION</scope>
</reference>
<evidence type="ECO:0000313" key="2">
    <source>
        <dbReference type="Proteomes" id="UP000008225"/>
    </source>
</evidence>
<dbReference type="AlphaFoldDB" id="A0A8I4A0Z3"/>
<organism evidence="1 2">
    <name type="scientific">Callithrix jacchus</name>
    <name type="common">White-tufted-ear marmoset</name>
    <name type="synonym">Simia Jacchus</name>
    <dbReference type="NCBI Taxonomy" id="9483"/>
    <lineage>
        <taxon>Eukaryota</taxon>
        <taxon>Metazoa</taxon>
        <taxon>Chordata</taxon>
        <taxon>Craniata</taxon>
        <taxon>Vertebrata</taxon>
        <taxon>Euteleostomi</taxon>
        <taxon>Mammalia</taxon>
        <taxon>Eutheria</taxon>
        <taxon>Euarchontoglires</taxon>
        <taxon>Primates</taxon>
        <taxon>Haplorrhini</taxon>
        <taxon>Platyrrhini</taxon>
        <taxon>Cebidae</taxon>
        <taxon>Callitrichinae</taxon>
        <taxon>Callithrix</taxon>
        <taxon>Callithrix</taxon>
    </lineage>
</organism>
<proteinExistence type="predicted"/>
<name>A0A8I4A0Z3_CALJA</name>
<dbReference type="Ensembl" id="ENSCJAT00000145915.1">
    <property type="protein sequence ID" value="ENSCJAP00000085743.1"/>
    <property type="gene ID" value="ENSCJAG00000074556.1"/>
</dbReference>
<protein>
    <submittedName>
        <fullName evidence="1">Uncharacterized protein</fullName>
    </submittedName>
</protein>
<dbReference type="PRINTS" id="PR02045">
    <property type="entry name" value="F138DOMAIN"/>
</dbReference>
<keyword evidence="2" id="KW-1185">Reference proteome</keyword>
<sequence length="150" mass="16004">DSGSLCCPGWSTVARSQLTAASASWAQVISCLSLPSSWDHRCVPPCPTNVSYFFFFFFFADTGFHHVAQVGLILLSSSNPPASVSQSAGITVRAKREFLAGDLEDGNEATAFCTRTHRQLPANSPNWDKAVASTVTSPLCSGSFFSFAVS</sequence>
<reference evidence="1" key="2">
    <citation type="submission" date="2025-08" db="UniProtKB">
        <authorList>
            <consortium name="Ensembl"/>
        </authorList>
    </citation>
    <scope>IDENTIFICATION</scope>
</reference>
<dbReference type="Proteomes" id="UP000008225">
    <property type="component" value="Chromosome 8"/>
</dbReference>
<evidence type="ECO:0000313" key="1">
    <source>
        <dbReference type="Ensembl" id="ENSCJAP00000085743.1"/>
    </source>
</evidence>
<accession>A0A8I4A0Z3</accession>
<dbReference type="PANTHER" id="PTHR46254">
    <property type="entry name" value="PROTEIN GVQW1-RELATED"/>
    <property type="match status" value="1"/>
</dbReference>
<dbReference type="GeneTree" id="ENSGT01100000263676"/>